<dbReference type="InterPro" id="IPR036249">
    <property type="entry name" value="Thioredoxin-like_sf"/>
</dbReference>
<evidence type="ECO:0000313" key="3">
    <source>
        <dbReference type="EMBL" id="KKK88846.1"/>
    </source>
</evidence>
<feature type="transmembrane region" description="Helical" evidence="1">
    <location>
        <begin position="25"/>
        <end position="44"/>
    </location>
</feature>
<proteinExistence type="predicted"/>
<dbReference type="EMBL" id="LAZR01049779">
    <property type="protein sequence ID" value="KKK88846.1"/>
    <property type="molecule type" value="Genomic_DNA"/>
</dbReference>
<dbReference type="Gene3D" id="3.40.30.10">
    <property type="entry name" value="Glutaredoxin"/>
    <property type="match status" value="1"/>
</dbReference>
<comment type="caution">
    <text evidence="3">The sequence shown here is derived from an EMBL/GenBank/DDBJ whole genome shotgun (WGS) entry which is preliminary data.</text>
</comment>
<name>A0A0F9BWP7_9ZZZZ</name>
<keyword evidence="1" id="KW-0812">Transmembrane</keyword>
<dbReference type="Pfam" id="PF14340">
    <property type="entry name" value="DUF4395"/>
    <property type="match status" value="1"/>
</dbReference>
<feature type="transmembrane region" description="Helical" evidence="1">
    <location>
        <begin position="88"/>
        <end position="106"/>
    </location>
</feature>
<feature type="domain" description="DUF4395" evidence="2">
    <location>
        <begin position="15"/>
        <end position="142"/>
    </location>
</feature>
<gene>
    <name evidence="3" type="ORF">LCGC14_2739050</name>
</gene>
<accession>A0A0F9BWP7</accession>
<sequence>MSTRVADPYRDTDVIDARAPRTNQAVIGGLALVAVLAGQAWLLALLAAQLALGLTVGRRWCLPCLLYFELIQPRFGEGPLEDARPPRFANLVGLVFLAAATAFYYAGVETVAWVLGSIVAALALLAATTGVCMGCEAYRLSARLRGVAAKHVPRIEPADVDLSPNGEADTVVHFSHPLCSECLEWEQRLEQERRPHVLVDVAKQPELARKYGIAVVPTVVSVAADGTVLQRLAP</sequence>
<evidence type="ECO:0000259" key="2">
    <source>
        <dbReference type="Pfam" id="PF14340"/>
    </source>
</evidence>
<organism evidence="3">
    <name type="scientific">marine sediment metagenome</name>
    <dbReference type="NCBI Taxonomy" id="412755"/>
    <lineage>
        <taxon>unclassified sequences</taxon>
        <taxon>metagenomes</taxon>
        <taxon>ecological metagenomes</taxon>
    </lineage>
</organism>
<feature type="transmembrane region" description="Helical" evidence="1">
    <location>
        <begin position="112"/>
        <end position="135"/>
    </location>
</feature>
<dbReference type="SUPFAM" id="SSF52833">
    <property type="entry name" value="Thioredoxin-like"/>
    <property type="match status" value="1"/>
</dbReference>
<reference evidence="3" key="1">
    <citation type="journal article" date="2015" name="Nature">
        <title>Complex archaea that bridge the gap between prokaryotes and eukaryotes.</title>
        <authorList>
            <person name="Spang A."/>
            <person name="Saw J.H."/>
            <person name="Jorgensen S.L."/>
            <person name="Zaremba-Niedzwiedzka K."/>
            <person name="Martijn J."/>
            <person name="Lind A.E."/>
            <person name="van Eijk R."/>
            <person name="Schleper C."/>
            <person name="Guy L."/>
            <person name="Ettema T.J."/>
        </authorList>
    </citation>
    <scope>NUCLEOTIDE SEQUENCE</scope>
</reference>
<keyword evidence="1" id="KW-0472">Membrane</keyword>
<keyword evidence="1" id="KW-1133">Transmembrane helix</keyword>
<protein>
    <recommendedName>
        <fullName evidence="2">DUF4395 domain-containing protein</fullName>
    </recommendedName>
</protein>
<dbReference type="AlphaFoldDB" id="A0A0F9BWP7"/>
<dbReference type="InterPro" id="IPR025508">
    <property type="entry name" value="DUF4395"/>
</dbReference>
<evidence type="ECO:0000256" key="1">
    <source>
        <dbReference type="SAM" id="Phobius"/>
    </source>
</evidence>